<feature type="domain" description="NADAR" evidence="1">
    <location>
        <begin position="51"/>
        <end position="193"/>
    </location>
</feature>
<dbReference type="InterPro" id="IPR012816">
    <property type="entry name" value="NADAR"/>
</dbReference>
<evidence type="ECO:0000259" key="1">
    <source>
        <dbReference type="Pfam" id="PF08719"/>
    </source>
</evidence>
<evidence type="ECO:0000313" key="3">
    <source>
        <dbReference type="Proteomes" id="UP000053558"/>
    </source>
</evidence>
<reference evidence="3" key="1">
    <citation type="journal article" date="2012" name="Science">
        <title>The Paleozoic origin of enzymatic lignin decomposition reconstructed from 31 fungal genomes.</title>
        <authorList>
            <person name="Floudas D."/>
            <person name="Binder M."/>
            <person name="Riley R."/>
            <person name="Barry K."/>
            <person name="Blanchette R.A."/>
            <person name="Henrissat B."/>
            <person name="Martinez A.T."/>
            <person name="Otillar R."/>
            <person name="Spatafora J.W."/>
            <person name="Yadav J.S."/>
            <person name="Aerts A."/>
            <person name="Benoit I."/>
            <person name="Boyd A."/>
            <person name="Carlson A."/>
            <person name="Copeland A."/>
            <person name="Coutinho P.M."/>
            <person name="de Vries R.P."/>
            <person name="Ferreira P."/>
            <person name="Findley K."/>
            <person name="Foster B."/>
            <person name="Gaskell J."/>
            <person name="Glotzer D."/>
            <person name="Gorecki P."/>
            <person name="Heitman J."/>
            <person name="Hesse C."/>
            <person name="Hori C."/>
            <person name="Igarashi K."/>
            <person name="Jurgens J.A."/>
            <person name="Kallen N."/>
            <person name="Kersten P."/>
            <person name="Kohler A."/>
            <person name="Kuees U."/>
            <person name="Kumar T.K.A."/>
            <person name="Kuo A."/>
            <person name="LaButti K."/>
            <person name="Larrondo L.F."/>
            <person name="Lindquist E."/>
            <person name="Ling A."/>
            <person name="Lombard V."/>
            <person name="Lucas S."/>
            <person name="Lundell T."/>
            <person name="Martin R."/>
            <person name="McLaughlin D.J."/>
            <person name="Morgenstern I."/>
            <person name="Morin E."/>
            <person name="Murat C."/>
            <person name="Nagy L.G."/>
            <person name="Nolan M."/>
            <person name="Ohm R.A."/>
            <person name="Patyshakuliyeva A."/>
            <person name="Rokas A."/>
            <person name="Ruiz-Duenas F.J."/>
            <person name="Sabat G."/>
            <person name="Salamov A."/>
            <person name="Samejima M."/>
            <person name="Schmutz J."/>
            <person name="Slot J.C."/>
            <person name="St John F."/>
            <person name="Stenlid J."/>
            <person name="Sun H."/>
            <person name="Sun S."/>
            <person name="Syed K."/>
            <person name="Tsang A."/>
            <person name="Wiebenga A."/>
            <person name="Young D."/>
            <person name="Pisabarro A."/>
            <person name="Eastwood D.C."/>
            <person name="Martin F."/>
            <person name="Cullen D."/>
            <person name="Grigoriev I.V."/>
            <person name="Hibbett D.S."/>
        </authorList>
    </citation>
    <scope>NUCLEOTIDE SEQUENCE [LARGE SCALE GENOMIC DNA]</scope>
    <source>
        <strain evidence="3">RWD-64-598 SS2</strain>
    </source>
</reference>
<dbReference type="InterPro" id="IPR037238">
    <property type="entry name" value="YbiA-like_sf"/>
</dbReference>
<protein>
    <submittedName>
        <fullName evidence="2">DUF1768-domain-containing protein</fullName>
    </submittedName>
</protein>
<dbReference type="SUPFAM" id="SSF143990">
    <property type="entry name" value="YbiA-like"/>
    <property type="match status" value="1"/>
</dbReference>
<dbReference type="Proteomes" id="UP000053558">
    <property type="component" value="Unassembled WGS sequence"/>
</dbReference>
<proteinExistence type="predicted"/>
<dbReference type="RefSeq" id="XP_007766119.1">
    <property type="nucleotide sequence ID" value="XM_007767929.1"/>
</dbReference>
<comment type="caution">
    <text evidence="2">The sequence shown here is derived from an EMBL/GenBank/DDBJ whole genome shotgun (WGS) entry which is preliminary data.</text>
</comment>
<dbReference type="KEGG" id="cput:CONPUDRAFT_100466"/>
<dbReference type="CDD" id="cd15457">
    <property type="entry name" value="NADAR"/>
    <property type="match status" value="1"/>
</dbReference>
<dbReference type="GeneID" id="19198235"/>
<dbReference type="Gene3D" id="1.10.357.40">
    <property type="entry name" value="YbiA-like"/>
    <property type="match status" value="1"/>
</dbReference>
<dbReference type="OrthoDB" id="206452at2759"/>
<gene>
    <name evidence="2" type="ORF">CONPUDRAFT_100466</name>
</gene>
<dbReference type="AlphaFoldDB" id="A0A5M3MZ42"/>
<dbReference type="EMBL" id="JH711575">
    <property type="protein sequence ID" value="EIW84412.1"/>
    <property type="molecule type" value="Genomic_DNA"/>
</dbReference>
<name>A0A5M3MZ42_CONPW</name>
<evidence type="ECO:0000313" key="2">
    <source>
        <dbReference type="EMBL" id="EIW84412.1"/>
    </source>
</evidence>
<keyword evidence="3" id="KW-1185">Reference proteome</keyword>
<dbReference type="OMA" id="WRRINIQ"/>
<organism evidence="2 3">
    <name type="scientific">Coniophora puteana (strain RWD-64-598)</name>
    <name type="common">Brown rot fungus</name>
    <dbReference type="NCBI Taxonomy" id="741705"/>
    <lineage>
        <taxon>Eukaryota</taxon>
        <taxon>Fungi</taxon>
        <taxon>Dikarya</taxon>
        <taxon>Basidiomycota</taxon>
        <taxon>Agaricomycotina</taxon>
        <taxon>Agaricomycetes</taxon>
        <taxon>Agaricomycetidae</taxon>
        <taxon>Boletales</taxon>
        <taxon>Coniophorineae</taxon>
        <taxon>Coniophoraceae</taxon>
        <taxon>Coniophora</taxon>
    </lineage>
</organism>
<dbReference type="NCBIfam" id="TIGR02464">
    <property type="entry name" value="ribofla_fusion"/>
    <property type="match status" value="1"/>
</dbReference>
<sequence>MQSSVRPTTTVNTNALHVSTPSINVVPLTAPVNPTPASMPPYKRSPRGRVLFYDKNKPYYEFTNFSPHPVEYNGKRFPTSEHLFQSFKFIDAHPEIAEYIRTCGDRPMAAFDEAHRYQSWVRPDWRQVNIVKMEEALRLKFTQHKRLRQLLLDTGDDELIEDSPRDYFWGVGADYSGRNELGKALERLRDELRHENNPKYFLQPHGKRDMHRLSLQDIPSLLSPMSAAGHVSNFIRTVSNSASSTPQSPISAVSASSKTMCEFCQQKPKFQRHRYCSRNCAQAAKMCIHCRTKPKFDKHPYCSKTCAADYVKT</sequence>
<dbReference type="Pfam" id="PF08719">
    <property type="entry name" value="NADAR"/>
    <property type="match status" value="1"/>
</dbReference>
<accession>A0A5M3MZ42</accession>